<feature type="region of interest" description="Disordered" evidence="1">
    <location>
        <begin position="53"/>
        <end position="78"/>
    </location>
</feature>
<comment type="caution">
    <text evidence="2">The sequence shown here is derived from an EMBL/GenBank/DDBJ whole genome shotgun (WGS) entry which is preliminary data.</text>
</comment>
<feature type="compositionally biased region" description="Low complexity" evidence="1">
    <location>
        <begin position="276"/>
        <end position="308"/>
    </location>
</feature>
<dbReference type="EMBL" id="JACHGN010000001">
    <property type="protein sequence ID" value="MBB5130344.1"/>
    <property type="molecule type" value="Genomic_DNA"/>
</dbReference>
<dbReference type="RefSeq" id="WP_185047256.1">
    <property type="nucleotide sequence ID" value="NZ_JACHGN010000001.1"/>
</dbReference>
<feature type="compositionally biased region" description="Low complexity" evidence="1">
    <location>
        <begin position="133"/>
        <end position="157"/>
    </location>
</feature>
<gene>
    <name evidence="2" type="ORF">HNP84_000032</name>
</gene>
<evidence type="ECO:0000313" key="2">
    <source>
        <dbReference type="EMBL" id="MBB5130344.1"/>
    </source>
</evidence>
<feature type="region of interest" description="Disordered" evidence="1">
    <location>
        <begin position="451"/>
        <end position="521"/>
    </location>
</feature>
<dbReference type="Proteomes" id="UP000578449">
    <property type="component" value="Unassembled WGS sequence"/>
</dbReference>
<evidence type="ECO:0000256" key="1">
    <source>
        <dbReference type="SAM" id="MobiDB-lite"/>
    </source>
</evidence>
<organism evidence="2 3">
    <name type="scientific">Thermocatellispora tengchongensis</name>
    <dbReference type="NCBI Taxonomy" id="1073253"/>
    <lineage>
        <taxon>Bacteria</taxon>
        <taxon>Bacillati</taxon>
        <taxon>Actinomycetota</taxon>
        <taxon>Actinomycetes</taxon>
        <taxon>Streptosporangiales</taxon>
        <taxon>Streptosporangiaceae</taxon>
        <taxon>Thermocatellispora</taxon>
    </lineage>
</organism>
<evidence type="ECO:0000313" key="3">
    <source>
        <dbReference type="Proteomes" id="UP000578449"/>
    </source>
</evidence>
<feature type="compositionally biased region" description="Basic and acidic residues" evidence="1">
    <location>
        <begin position="476"/>
        <end position="498"/>
    </location>
</feature>
<feature type="compositionally biased region" description="Pro residues" evidence="1">
    <location>
        <begin position="261"/>
        <end position="275"/>
    </location>
</feature>
<accession>A0A840NPA1</accession>
<proteinExistence type="predicted"/>
<feature type="compositionally biased region" description="Low complexity" evidence="1">
    <location>
        <begin position="452"/>
        <end position="475"/>
    </location>
</feature>
<name>A0A840NPA1_9ACTN</name>
<feature type="region of interest" description="Disordered" evidence="1">
    <location>
        <begin position="112"/>
        <end position="346"/>
    </location>
</feature>
<dbReference type="AlphaFoldDB" id="A0A840NPA1"/>
<protein>
    <submittedName>
        <fullName evidence="2">Uncharacterized protein</fullName>
    </submittedName>
</protein>
<sequence>MARSSRRPARATVITAGAALGVFALGAGLGVVVSGGSEGTMRLAAGTYRLDDDGRLLTTEPPASEQEAAPLSDADMGSTITDAADDERVCLTTTTDGRAVGSSGRDCTPLPFVGGAAGALRPGNPKHPPRPTATPSATGSPTATPSATGSPTRTRTAPPSPRPTPTMTGTPRPSAPPTRTRTPAPTASPRPSTTATGCVLRAPNGVALTPAMPQSGNGDRGRPRPTGCPAPTTSVSASTGVTPTAPGTPTRDGGNREILPPRTPDAPPTQAPRPGAPTADAPGPGAPTADAPGPGAPTADVPAPAPSAGDGSRDVVPPTTPSQAPTGSPSPGTEGGGDGADSLPVFRDPELLRRAYEALGIGTRDYIDENGVWDLNVAPPGTPPCRDYTEEELERLREQAGDRGLPTGVIPRDSCLWPAFIRWLLADPAPGEVSNWTKFTGLPDRNLDIEVVDPASPAPVATPAVPAQEVPQAPDRPGDGRDDGRDDGPDDGYGRPEGYEEGQVNGFGRDEAGPDGPGFTE</sequence>
<reference evidence="2 3" key="1">
    <citation type="submission" date="2020-08" db="EMBL/GenBank/DDBJ databases">
        <title>Genomic Encyclopedia of Type Strains, Phase IV (KMG-IV): sequencing the most valuable type-strain genomes for metagenomic binning, comparative biology and taxonomic classification.</title>
        <authorList>
            <person name="Goeker M."/>
        </authorList>
    </citation>
    <scope>NUCLEOTIDE SEQUENCE [LARGE SCALE GENOMIC DNA]</scope>
    <source>
        <strain evidence="2 3">DSM 45615</strain>
    </source>
</reference>
<keyword evidence="3" id="KW-1185">Reference proteome</keyword>
<feature type="compositionally biased region" description="Low complexity" evidence="1">
    <location>
        <begin position="239"/>
        <end position="250"/>
    </location>
</feature>
<feature type="compositionally biased region" description="Low complexity" evidence="1">
    <location>
        <begin position="165"/>
        <end position="196"/>
    </location>
</feature>